<evidence type="ECO:0000256" key="2">
    <source>
        <dbReference type="ARBA" id="ARBA00004749"/>
    </source>
</evidence>
<keyword evidence="10" id="KW-0830">Ubiquinone</keyword>
<reference evidence="10" key="1">
    <citation type="submission" date="2023-11" db="EMBL/GenBank/DDBJ databases">
        <authorList>
            <person name="Alioto T."/>
            <person name="Alioto T."/>
            <person name="Gomez Garrido J."/>
        </authorList>
    </citation>
    <scope>NUCLEOTIDE SEQUENCE</scope>
</reference>
<dbReference type="AlphaFoldDB" id="A0AAI8Z3G9"/>
<evidence type="ECO:0000256" key="3">
    <source>
        <dbReference type="ARBA" id="ARBA00010766"/>
    </source>
</evidence>
<dbReference type="FunFam" id="1.10.357.10:FF:000004">
    <property type="entry name" value="Ubiquinone biosynthesis protein COQ9, mitochondrial"/>
    <property type="match status" value="1"/>
</dbReference>
<name>A0AAI8Z3G9_9PEZI</name>
<dbReference type="InterPro" id="IPR013718">
    <property type="entry name" value="COQ9_C"/>
</dbReference>
<dbReference type="Proteomes" id="UP001296104">
    <property type="component" value="Unassembled WGS sequence"/>
</dbReference>
<dbReference type="PANTHER" id="PTHR21427">
    <property type="entry name" value="UBIQUINONE BIOSYNTHESIS PROTEIN COQ9, MITOCHONDRIAL"/>
    <property type="match status" value="1"/>
</dbReference>
<keyword evidence="11" id="KW-1185">Reference proteome</keyword>
<evidence type="ECO:0000256" key="7">
    <source>
        <dbReference type="ARBA" id="ARBA00023128"/>
    </source>
</evidence>
<evidence type="ECO:0000313" key="10">
    <source>
        <dbReference type="EMBL" id="CAK4031742.1"/>
    </source>
</evidence>
<evidence type="ECO:0000259" key="9">
    <source>
        <dbReference type="Pfam" id="PF08511"/>
    </source>
</evidence>
<accession>A0AAI8Z3G9</accession>
<keyword evidence="5" id="KW-0809">Transit peptide</keyword>
<protein>
    <recommendedName>
        <fullName evidence="8">Ubiquinone biosynthesis protein</fullName>
    </recommendedName>
</protein>
<keyword evidence="4 8" id="KW-0831">Ubiquinone biosynthesis</keyword>
<dbReference type="NCBIfam" id="TIGR02396">
    <property type="entry name" value="diverge_rpsU"/>
    <property type="match status" value="1"/>
</dbReference>
<sequence length="330" mass="37005">MALRTLLRTLPALRPLLIQPASRALYHSYEHVEPPPYRETESAILSSALAHVPVHGFTQQALTLGAKDAGYLDISTNLFPRGAYDLVLYHLVSQRLALKDRIHFSEDIGVGRKVRSLILERLRANVDAGVVGRWQEALGLMSLAENIPPSLKELGLLADEMWFLAGDVSVDASWYTKRASLSGIYATTEVFQTTDQSTDFKDTEEFLDRRMEELRTVAGAMSSTLEWLGFQGGAMVNLLRNKGRTFGEHSYRDMLNNTCCSQPRHIRKDPDQCMAKMAKIGQTKSTAPPPFRFQDLPSELRLSVHRELLVRGDFDSEPRYPAITTVSKAN</sequence>
<keyword evidence="6 8" id="KW-0446">Lipid-binding</keyword>
<comment type="similarity">
    <text evidence="3 8">Belongs to the COQ9 family.</text>
</comment>
<evidence type="ECO:0000256" key="8">
    <source>
        <dbReference type="RuleBase" id="RU366063"/>
    </source>
</evidence>
<dbReference type="GO" id="GO:0005743">
    <property type="term" value="C:mitochondrial inner membrane"/>
    <property type="evidence" value="ECO:0007669"/>
    <property type="project" value="TreeGrafter"/>
</dbReference>
<dbReference type="PANTHER" id="PTHR21427:SF19">
    <property type="entry name" value="UBIQUINONE BIOSYNTHESIS PROTEIN COQ9, MITOCHONDRIAL"/>
    <property type="match status" value="1"/>
</dbReference>
<dbReference type="EMBL" id="CAVMBE010000052">
    <property type="protein sequence ID" value="CAK4031742.1"/>
    <property type="molecule type" value="Genomic_DNA"/>
</dbReference>
<dbReference type="GO" id="GO:0008289">
    <property type="term" value="F:lipid binding"/>
    <property type="evidence" value="ECO:0007669"/>
    <property type="project" value="UniProtKB-UniRule"/>
</dbReference>
<evidence type="ECO:0000256" key="5">
    <source>
        <dbReference type="ARBA" id="ARBA00022946"/>
    </source>
</evidence>
<evidence type="ECO:0000313" key="11">
    <source>
        <dbReference type="Proteomes" id="UP001296104"/>
    </source>
</evidence>
<gene>
    <name evidence="10" type="ORF">LECACI_7A006900</name>
</gene>
<proteinExistence type="inferred from homology"/>
<evidence type="ECO:0000256" key="6">
    <source>
        <dbReference type="ARBA" id="ARBA00023121"/>
    </source>
</evidence>
<evidence type="ECO:0000256" key="4">
    <source>
        <dbReference type="ARBA" id="ARBA00022688"/>
    </source>
</evidence>
<dbReference type="Gene3D" id="1.10.357.10">
    <property type="entry name" value="Tetracycline Repressor, domain 2"/>
    <property type="match status" value="1"/>
</dbReference>
<comment type="function">
    <text evidence="8">Membrane-associated protein that warps the membrane surface to access and bind aromatic isoprenes with high specificity, including ubiquinone (CoQ) isoprene intermediates and presents them directly to Coq7, therefore facilitating the Coq7-mediated hydroxylase step. Participates in the biosynthesis of coenzyme Q, also named ubiquinone, an essential lipid-soluble electron transporter for aerobic cellular respiration.</text>
</comment>
<feature type="domain" description="COQ9 C-terminal" evidence="9">
    <location>
        <begin position="148"/>
        <end position="217"/>
    </location>
</feature>
<keyword evidence="7 8" id="KW-0496">Mitochondrion</keyword>
<comment type="pathway">
    <text evidence="2 8">Cofactor biosynthesis; ubiquinone biosynthesis.</text>
</comment>
<evidence type="ECO:0000256" key="1">
    <source>
        <dbReference type="ARBA" id="ARBA00004173"/>
    </source>
</evidence>
<dbReference type="GO" id="GO:0006744">
    <property type="term" value="P:ubiquinone biosynthetic process"/>
    <property type="evidence" value="ECO:0007669"/>
    <property type="project" value="UniProtKB-UniRule"/>
</dbReference>
<dbReference type="InterPro" id="IPR012762">
    <property type="entry name" value="Ubiq_biosynth_COQ9"/>
</dbReference>
<comment type="caution">
    <text evidence="10">The sequence shown here is derived from an EMBL/GenBank/DDBJ whole genome shotgun (WGS) entry which is preliminary data.</text>
</comment>
<organism evidence="10 11">
    <name type="scientific">Lecanosticta acicola</name>
    <dbReference type="NCBI Taxonomy" id="111012"/>
    <lineage>
        <taxon>Eukaryota</taxon>
        <taxon>Fungi</taxon>
        <taxon>Dikarya</taxon>
        <taxon>Ascomycota</taxon>
        <taxon>Pezizomycotina</taxon>
        <taxon>Dothideomycetes</taxon>
        <taxon>Dothideomycetidae</taxon>
        <taxon>Mycosphaerellales</taxon>
        <taxon>Mycosphaerellaceae</taxon>
        <taxon>Lecanosticta</taxon>
    </lineage>
</organism>
<comment type="subcellular location">
    <subcellularLocation>
        <location evidence="1 8">Mitochondrion</location>
    </subcellularLocation>
</comment>
<dbReference type="Pfam" id="PF08511">
    <property type="entry name" value="COQ9"/>
    <property type="match status" value="1"/>
</dbReference>